<keyword evidence="1" id="KW-0812">Transmembrane</keyword>
<organism evidence="2 3">
    <name type="scientific">Streptococcus phage P9854</name>
    <dbReference type="NCBI Taxonomy" id="1971446"/>
    <lineage>
        <taxon>Viruses</taxon>
        <taxon>Duplodnaviria</taxon>
        <taxon>Heunggongvirae</taxon>
        <taxon>Uroviricota</taxon>
        <taxon>Caudoviricetes</taxon>
        <taxon>Aliceevansviridae</taxon>
        <taxon>Moineauvirus</taxon>
        <taxon>Moineauvirus P9854</taxon>
    </lineage>
</organism>
<feature type="transmembrane region" description="Helical" evidence="1">
    <location>
        <begin position="12"/>
        <end position="38"/>
    </location>
</feature>
<name>A0A286QRX5_9CAUD</name>
<dbReference type="EMBL" id="KY705287">
    <property type="protein sequence ID" value="ARU14687.1"/>
    <property type="molecule type" value="Genomic_DNA"/>
</dbReference>
<evidence type="ECO:0000313" key="3">
    <source>
        <dbReference type="Proteomes" id="UP000222836"/>
    </source>
</evidence>
<sequence>MDLRECFWKGVAIFYALVIFATVGVTIFGYCYVIFMIIMEWINGISN</sequence>
<evidence type="ECO:0000256" key="1">
    <source>
        <dbReference type="SAM" id="Phobius"/>
    </source>
</evidence>
<protein>
    <submittedName>
        <fullName evidence="2">Uncharacterized protein</fullName>
    </submittedName>
</protein>
<keyword evidence="1" id="KW-1133">Transmembrane helix</keyword>
<evidence type="ECO:0000313" key="2">
    <source>
        <dbReference type="EMBL" id="ARU14687.1"/>
    </source>
</evidence>
<dbReference type="Proteomes" id="UP000222836">
    <property type="component" value="Segment"/>
</dbReference>
<keyword evidence="1" id="KW-0472">Membrane</keyword>
<reference evidence="2 3" key="1">
    <citation type="journal article" date="2017" name="Front. Microbiol.">
        <title>Global Survey and Genome Exploration of Bacteriophages Infecting the Lactic Acid Bacterium Streptococcus thermophilus.</title>
        <authorList>
            <person name="McDonnell B."/>
            <person name="Mahony J."/>
            <person name="Hanemaaijer L."/>
            <person name="Neve H."/>
            <person name="Noben J.-P."/>
            <person name="Lugli G.A."/>
            <person name="Ventura M."/>
            <person name="Kouwen T.R."/>
            <person name="van Sinderen D."/>
        </authorList>
    </citation>
    <scope>NUCLEOTIDE SEQUENCE [LARGE SCALE GENOMIC DNA]</scope>
</reference>
<accession>A0A286QRX5</accession>
<proteinExistence type="predicted"/>
<keyword evidence="3" id="KW-1185">Reference proteome</keyword>
<gene>
    <name evidence="2" type="ORF">P9854_42</name>
</gene>